<dbReference type="SMART" id="SM00863">
    <property type="entry name" value="tRNA_SAD"/>
    <property type="match status" value="1"/>
</dbReference>
<keyword evidence="3" id="KW-0862">Zinc</keyword>
<evidence type="ECO:0000313" key="6">
    <source>
        <dbReference type="Proteomes" id="UP000051574"/>
    </source>
</evidence>
<dbReference type="GO" id="GO:0046872">
    <property type="term" value="F:metal ion binding"/>
    <property type="evidence" value="ECO:0007669"/>
    <property type="project" value="UniProtKB-KW"/>
</dbReference>
<evidence type="ECO:0000259" key="4">
    <source>
        <dbReference type="SMART" id="SM00863"/>
    </source>
</evidence>
<dbReference type="InterPro" id="IPR012947">
    <property type="entry name" value="tRNA_SAD"/>
</dbReference>
<comment type="caution">
    <text evidence="5">The sequence shown here is derived from an EMBL/GenBank/DDBJ whole genome shotgun (WGS) entry which is preliminary data.</text>
</comment>
<evidence type="ECO:0000256" key="3">
    <source>
        <dbReference type="ARBA" id="ARBA00022833"/>
    </source>
</evidence>
<dbReference type="PANTHER" id="PTHR43462">
    <property type="entry name" value="ALANYL-TRNA EDITING PROTEIN"/>
    <property type="match status" value="1"/>
</dbReference>
<evidence type="ECO:0000256" key="2">
    <source>
        <dbReference type="ARBA" id="ARBA00022723"/>
    </source>
</evidence>
<dbReference type="GO" id="GO:0005524">
    <property type="term" value="F:ATP binding"/>
    <property type="evidence" value="ECO:0007669"/>
    <property type="project" value="InterPro"/>
</dbReference>
<dbReference type="InterPro" id="IPR018163">
    <property type="entry name" value="Thr/Ala-tRNA-synth_IIc_edit"/>
</dbReference>
<dbReference type="InterPro" id="IPR051335">
    <property type="entry name" value="Alanyl-tRNA_Editing_Enzymes"/>
</dbReference>
<dbReference type="GO" id="GO:0043039">
    <property type="term" value="P:tRNA aminoacylation"/>
    <property type="evidence" value="ECO:0007669"/>
    <property type="project" value="InterPro"/>
</dbReference>
<evidence type="ECO:0000256" key="1">
    <source>
        <dbReference type="ARBA" id="ARBA00001947"/>
    </source>
</evidence>
<gene>
    <name evidence="5" type="ORF">AMK59_3846</name>
</gene>
<name>A0A0T6B7G5_9SCAR</name>
<dbReference type="SUPFAM" id="SSF55186">
    <property type="entry name" value="ThrRS/AlaRS common domain"/>
    <property type="match status" value="1"/>
</dbReference>
<feature type="non-terminal residue" evidence="5">
    <location>
        <position position="138"/>
    </location>
</feature>
<protein>
    <recommendedName>
        <fullName evidence="4">Threonyl/alanyl tRNA synthetase SAD domain-containing protein</fullName>
    </recommendedName>
</protein>
<comment type="cofactor">
    <cofactor evidence="1">
        <name>Zn(2+)</name>
        <dbReference type="ChEBI" id="CHEBI:29105"/>
    </cofactor>
</comment>
<sequence>MITAIIDREFKYSTVSWWLGDEVSHVELDTTSMTLEQIKKAEITVNELIREGRKVTVDVIKAGEKIDLNGIHARGLPEDHVGDIRVITIDGVESNMCCGTHVSNLCQLQTIKLLHAEKSARKNNTLLYFLVGNRVLDR</sequence>
<proteinExistence type="predicted"/>
<reference evidence="5 6" key="1">
    <citation type="submission" date="2015-09" db="EMBL/GenBank/DDBJ databases">
        <title>Draft genome of the scarab beetle Oryctes borbonicus.</title>
        <authorList>
            <person name="Meyer J.M."/>
            <person name="Markov G.V."/>
            <person name="Baskaran P."/>
            <person name="Herrmann M."/>
            <person name="Sommer R.J."/>
            <person name="Roedelsperger C."/>
        </authorList>
    </citation>
    <scope>NUCLEOTIDE SEQUENCE [LARGE SCALE GENOMIC DNA]</scope>
    <source>
        <strain evidence="5">OB123</strain>
        <tissue evidence="5">Whole animal</tissue>
    </source>
</reference>
<dbReference type="GO" id="GO:0004812">
    <property type="term" value="F:aminoacyl-tRNA ligase activity"/>
    <property type="evidence" value="ECO:0007669"/>
    <property type="project" value="InterPro"/>
</dbReference>
<dbReference type="GO" id="GO:0002196">
    <property type="term" value="F:Ser-tRNA(Ala) deacylase activity"/>
    <property type="evidence" value="ECO:0007669"/>
    <property type="project" value="TreeGrafter"/>
</dbReference>
<organism evidence="5 6">
    <name type="scientific">Oryctes borbonicus</name>
    <dbReference type="NCBI Taxonomy" id="1629725"/>
    <lineage>
        <taxon>Eukaryota</taxon>
        <taxon>Metazoa</taxon>
        <taxon>Ecdysozoa</taxon>
        <taxon>Arthropoda</taxon>
        <taxon>Hexapoda</taxon>
        <taxon>Insecta</taxon>
        <taxon>Pterygota</taxon>
        <taxon>Neoptera</taxon>
        <taxon>Endopterygota</taxon>
        <taxon>Coleoptera</taxon>
        <taxon>Polyphaga</taxon>
        <taxon>Scarabaeiformia</taxon>
        <taxon>Scarabaeidae</taxon>
        <taxon>Dynastinae</taxon>
        <taxon>Oryctes</taxon>
    </lineage>
</organism>
<feature type="domain" description="Threonyl/alanyl tRNA synthetase SAD" evidence="4">
    <location>
        <begin position="84"/>
        <end position="128"/>
    </location>
</feature>
<keyword evidence="6" id="KW-1185">Reference proteome</keyword>
<dbReference type="Pfam" id="PF07973">
    <property type="entry name" value="tRNA_SAD"/>
    <property type="match status" value="1"/>
</dbReference>
<dbReference type="PANTHER" id="PTHR43462:SF1">
    <property type="entry name" value="ALANYL-TRNA EDITING PROTEIN AARSD1"/>
    <property type="match status" value="1"/>
</dbReference>
<dbReference type="Gene3D" id="3.30.980.10">
    <property type="entry name" value="Threonyl-trna Synthetase, Chain A, domain 2"/>
    <property type="match status" value="1"/>
</dbReference>
<dbReference type="Proteomes" id="UP000051574">
    <property type="component" value="Unassembled WGS sequence"/>
</dbReference>
<evidence type="ECO:0000313" key="5">
    <source>
        <dbReference type="EMBL" id="KRT83311.1"/>
    </source>
</evidence>
<dbReference type="OrthoDB" id="288942at2759"/>
<keyword evidence="2" id="KW-0479">Metal-binding</keyword>
<accession>A0A0T6B7G5</accession>
<dbReference type="AlphaFoldDB" id="A0A0T6B7G5"/>
<dbReference type="EMBL" id="LJIG01009322">
    <property type="protein sequence ID" value="KRT83311.1"/>
    <property type="molecule type" value="Genomic_DNA"/>
</dbReference>